<evidence type="ECO:0000256" key="10">
    <source>
        <dbReference type="ARBA" id="ARBA00022837"/>
    </source>
</evidence>
<dbReference type="PROSITE" id="PS50222">
    <property type="entry name" value="EF_HAND_2"/>
    <property type="match status" value="4"/>
</dbReference>
<dbReference type="CDD" id="cd05117">
    <property type="entry name" value="STKc_CAMK"/>
    <property type="match status" value="1"/>
</dbReference>
<evidence type="ECO:0000259" key="18">
    <source>
        <dbReference type="PROSITE" id="PS50222"/>
    </source>
</evidence>
<dbReference type="EC" id="2.7.11.1" evidence="2"/>
<keyword evidence="5" id="KW-0808">Transferase</keyword>
<keyword evidence="6" id="KW-0479">Metal-binding</keyword>
<comment type="catalytic activity">
    <reaction evidence="13">
        <text>L-threonyl-[protein] + ATP = O-phospho-L-threonyl-[protein] + ADP + H(+)</text>
        <dbReference type="Rhea" id="RHEA:46608"/>
        <dbReference type="Rhea" id="RHEA-COMP:11060"/>
        <dbReference type="Rhea" id="RHEA-COMP:11605"/>
        <dbReference type="ChEBI" id="CHEBI:15378"/>
        <dbReference type="ChEBI" id="CHEBI:30013"/>
        <dbReference type="ChEBI" id="CHEBI:30616"/>
        <dbReference type="ChEBI" id="CHEBI:61977"/>
        <dbReference type="ChEBI" id="CHEBI:456216"/>
        <dbReference type="EC" id="2.7.11.1"/>
    </reaction>
</comment>
<dbReference type="InterPro" id="IPR011009">
    <property type="entry name" value="Kinase-like_dom_sf"/>
</dbReference>
<dbReference type="SMART" id="SM00220">
    <property type="entry name" value="S_TKc"/>
    <property type="match status" value="1"/>
</dbReference>
<dbReference type="SUPFAM" id="SSF47473">
    <property type="entry name" value="EF-hand"/>
    <property type="match status" value="1"/>
</dbReference>
<dbReference type="SMART" id="SM00054">
    <property type="entry name" value="EFh"/>
    <property type="match status" value="4"/>
</dbReference>
<keyword evidence="4" id="KW-0597">Phosphoprotein</keyword>
<dbReference type="GO" id="GO:0004674">
    <property type="term" value="F:protein serine/threonine kinase activity"/>
    <property type="evidence" value="ECO:0007669"/>
    <property type="project" value="UniProtKB-KW"/>
</dbReference>
<evidence type="ECO:0000256" key="4">
    <source>
        <dbReference type="ARBA" id="ARBA00022553"/>
    </source>
</evidence>
<sequence length="577" mass="65533">MGCFISKEKAPRPDVNGCTYRPSTTGYHRQTDQQQQPQYHQSQQKAVAPEIQTQTPPARPQQTQQQTPTRPVPKVETILGKPFEDIEQRYTLSNELGRGQFGITYLCTENSTGHSYACKSILKRKLVTKNHRDDIKREVHIMQHLSGQPNTVEFRGVYEDRQSAHLVMELCAGGELFDKIIAKGHYSERDAARICREIVNVVHACHFMGVMHRDLKPENFLLSTKDEDASLKATDFGLSVFIEEVYIIPFAGLCTFLVKRYMICKEYRVEDTCFPALSVLSGWQLGKVYHDIVGSAYYVAPEVLRGSYGKEIDIWSAGVIFYILLSGVPPFWAENEKGIFNAILQGDIDFESQPWPSITDSAKDLVRRMLTQDPKKRITSAQVLEHPWIKDGGADKPIDSAVLTRMKQFRAMNKLMKLALKVIAENLSEEEIKGLKAMFTNMDTDKSGTITYEELKTGLARFGSKLSEAEVKNLMEAADVDGNGRIDYIEFISATMHRYKLERDEHLYKAFQYFDKDSSGYITRDELELAMKEYGMGDDSSIKEIIAEVDADNDGRINYEEFCAMMRSGTPQAPSLY</sequence>
<dbReference type="PANTHER" id="PTHR24349">
    <property type="entry name" value="SERINE/THREONINE-PROTEIN KINASE"/>
    <property type="match status" value="1"/>
</dbReference>
<feature type="compositionally biased region" description="Low complexity" evidence="16">
    <location>
        <begin position="52"/>
        <end position="69"/>
    </location>
</feature>
<dbReference type="InterPro" id="IPR018247">
    <property type="entry name" value="EF_Hand_1_Ca_BS"/>
</dbReference>
<dbReference type="Gene3D" id="3.30.200.20">
    <property type="entry name" value="Phosphorylase Kinase, domain 1"/>
    <property type="match status" value="1"/>
</dbReference>
<dbReference type="PROSITE" id="PS00018">
    <property type="entry name" value="EF_HAND_1"/>
    <property type="match status" value="4"/>
</dbReference>
<comment type="similarity">
    <text evidence="1">Belongs to the protein kinase superfamily. CAMK Ser/Thr protein kinase family. CaMK subfamily.</text>
</comment>
<dbReference type="Gene3D" id="1.10.510.10">
    <property type="entry name" value="Transferase(Phosphotransferase) domain 1"/>
    <property type="match status" value="1"/>
</dbReference>
<evidence type="ECO:0000256" key="8">
    <source>
        <dbReference type="ARBA" id="ARBA00022741"/>
    </source>
</evidence>
<evidence type="ECO:0000256" key="9">
    <source>
        <dbReference type="ARBA" id="ARBA00022777"/>
    </source>
</evidence>
<dbReference type="GO" id="GO:0005509">
    <property type="term" value="F:calcium ion binding"/>
    <property type="evidence" value="ECO:0007669"/>
    <property type="project" value="InterPro"/>
</dbReference>
<reference evidence="19 20" key="1">
    <citation type="submission" date="2020-10" db="EMBL/GenBank/DDBJ databases">
        <title>Plant Genome Project.</title>
        <authorList>
            <person name="Zhang R.-G."/>
        </authorList>
    </citation>
    <scope>NUCLEOTIDE SEQUENCE [LARGE SCALE GENOMIC DNA]</scope>
    <source>
        <strain evidence="19">FAFU-HL-1</strain>
        <tissue evidence="19">Leaf</tissue>
    </source>
</reference>
<dbReference type="FunFam" id="1.10.238.10:FF:000015">
    <property type="entry name" value="Calcium-dependent protein kinase 1"/>
    <property type="match status" value="1"/>
</dbReference>
<feature type="domain" description="Protein kinase" evidence="17">
    <location>
        <begin position="90"/>
        <end position="389"/>
    </location>
</feature>
<dbReference type="GO" id="GO:0005524">
    <property type="term" value="F:ATP binding"/>
    <property type="evidence" value="ECO:0007669"/>
    <property type="project" value="UniProtKB-UniRule"/>
</dbReference>
<proteinExistence type="inferred from homology"/>
<dbReference type="Pfam" id="PF13499">
    <property type="entry name" value="EF-hand_7"/>
    <property type="match status" value="2"/>
</dbReference>
<feature type="compositionally biased region" description="Low complexity" evidence="16">
    <location>
        <begin position="32"/>
        <end position="44"/>
    </location>
</feature>
<dbReference type="InterPro" id="IPR000719">
    <property type="entry name" value="Prot_kinase_dom"/>
</dbReference>
<feature type="domain" description="EF-hand" evidence="18">
    <location>
        <begin position="542"/>
        <end position="572"/>
    </location>
</feature>
<dbReference type="CDD" id="cd15898">
    <property type="entry name" value="EFh_PI-PLC"/>
    <property type="match status" value="1"/>
</dbReference>
<keyword evidence="20" id="KW-1185">Reference proteome</keyword>
<evidence type="ECO:0000256" key="14">
    <source>
        <dbReference type="ARBA" id="ARBA00048679"/>
    </source>
</evidence>
<evidence type="ECO:0000256" key="12">
    <source>
        <dbReference type="ARBA" id="ARBA00024334"/>
    </source>
</evidence>
<keyword evidence="11 15" id="KW-0067">ATP-binding</keyword>
<dbReference type="FunFam" id="3.30.200.20:FF:000004">
    <property type="entry name" value="Calcium-dependent protein kinase 1"/>
    <property type="match status" value="1"/>
</dbReference>
<comment type="caution">
    <text evidence="19">The sequence shown here is derived from an EMBL/GenBank/DDBJ whole genome shotgun (WGS) entry which is preliminary data.</text>
</comment>
<feature type="binding site" evidence="15">
    <location>
        <position position="123"/>
    </location>
    <ligand>
        <name>ATP</name>
        <dbReference type="ChEBI" id="CHEBI:30616"/>
    </ligand>
</feature>
<evidence type="ECO:0000256" key="7">
    <source>
        <dbReference type="ARBA" id="ARBA00022737"/>
    </source>
</evidence>
<evidence type="ECO:0000256" key="5">
    <source>
        <dbReference type="ARBA" id="ARBA00022679"/>
    </source>
</evidence>
<dbReference type="EMBL" id="JADGMS010000004">
    <property type="protein sequence ID" value="KAF9683391.1"/>
    <property type="molecule type" value="Genomic_DNA"/>
</dbReference>
<dbReference type="InterPro" id="IPR017441">
    <property type="entry name" value="Protein_kinase_ATP_BS"/>
</dbReference>
<accession>A0A835N2J0</accession>
<protein>
    <recommendedName>
        <fullName evidence="2">non-specific serine/threonine protein kinase</fullName>
        <ecNumber evidence="2">2.7.11.1</ecNumber>
    </recommendedName>
</protein>
<evidence type="ECO:0000256" key="3">
    <source>
        <dbReference type="ARBA" id="ARBA00022527"/>
    </source>
</evidence>
<keyword evidence="10" id="KW-0106">Calcium</keyword>
<feature type="domain" description="EF-hand" evidence="18">
    <location>
        <begin position="466"/>
        <end position="501"/>
    </location>
</feature>
<keyword evidence="8 15" id="KW-0547">Nucleotide-binding</keyword>
<evidence type="ECO:0000256" key="16">
    <source>
        <dbReference type="SAM" id="MobiDB-lite"/>
    </source>
</evidence>
<evidence type="ECO:0000259" key="17">
    <source>
        <dbReference type="PROSITE" id="PS50011"/>
    </source>
</evidence>
<evidence type="ECO:0000256" key="6">
    <source>
        <dbReference type="ARBA" id="ARBA00022723"/>
    </source>
</evidence>
<feature type="domain" description="EF-hand" evidence="18">
    <location>
        <begin position="430"/>
        <end position="465"/>
    </location>
</feature>
<dbReference type="InterPro" id="IPR002048">
    <property type="entry name" value="EF_hand_dom"/>
</dbReference>
<dbReference type="SUPFAM" id="SSF56112">
    <property type="entry name" value="Protein kinase-like (PK-like)"/>
    <property type="match status" value="1"/>
</dbReference>
<dbReference type="PROSITE" id="PS00107">
    <property type="entry name" value="PROTEIN_KINASE_ATP"/>
    <property type="match status" value="1"/>
</dbReference>
<comment type="similarity">
    <text evidence="12">Belongs to the protein kinase superfamily. Ser/Thr protein kinase family. CDPK subfamily.</text>
</comment>
<dbReference type="PROSITE" id="PS00108">
    <property type="entry name" value="PROTEIN_KINASE_ST"/>
    <property type="match status" value="1"/>
</dbReference>
<keyword evidence="9" id="KW-0418">Kinase</keyword>
<feature type="compositionally biased region" description="Basic and acidic residues" evidence="16">
    <location>
        <begin position="1"/>
        <end position="12"/>
    </location>
</feature>
<dbReference type="InterPro" id="IPR011992">
    <property type="entry name" value="EF-hand-dom_pair"/>
</dbReference>
<dbReference type="Proteomes" id="UP000657918">
    <property type="component" value="Chromosome 4"/>
</dbReference>
<keyword evidence="7" id="KW-0677">Repeat</keyword>
<dbReference type="Pfam" id="PF00069">
    <property type="entry name" value="Pkinase"/>
    <property type="match status" value="2"/>
</dbReference>
<dbReference type="OrthoDB" id="40902at2759"/>
<evidence type="ECO:0000256" key="15">
    <source>
        <dbReference type="PROSITE-ProRule" id="PRU10141"/>
    </source>
</evidence>
<gene>
    <name evidence="19" type="ORF">SADUNF_Sadunf04G0008700</name>
</gene>
<evidence type="ECO:0000256" key="13">
    <source>
        <dbReference type="ARBA" id="ARBA00047899"/>
    </source>
</evidence>
<name>A0A835N2J0_9ROSI</name>
<dbReference type="InterPro" id="IPR008271">
    <property type="entry name" value="Ser/Thr_kinase_AS"/>
</dbReference>
<dbReference type="PROSITE" id="PS50011">
    <property type="entry name" value="PROTEIN_KINASE_DOM"/>
    <property type="match status" value="1"/>
</dbReference>
<keyword evidence="3" id="KW-0723">Serine/threonine-protein kinase</keyword>
<evidence type="ECO:0000256" key="1">
    <source>
        <dbReference type="ARBA" id="ARBA00005354"/>
    </source>
</evidence>
<evidence type="ECO:0000256" key="2">
    <source>
        <dbReference type="ARBA" id="ARBA00012513"/>
    </source>
</evidence>
<dbReference type="CDD" id="cd00051">
    <property type="entry name" value="EFh"/>
    <property type="match status" value="1"/>
</dbReference>
<evidence type="ECO:0000313" key="19">
    <source>
        <dbReference type="EMBL" id="KAF9683391.1"/>
    </source>
</evidence>
<dbReference type="Gene3D" id="1.10.238.10">
    <property type="entry name" value="EF-hand"/>
    <property type="match status" value="1"/>
</dbReference>
<evidence type="ECO:0000256" key="11">
    <source>
        <dbReference type="ARBA" id="ARBA00022840"/>
    </source>
</evidence>
<dbReference type="InterPro" id="IPR050205">
    <property type="entry name" value="CDPK_Ser/Thr_kinases"/>
</dbReference>
<evidence type="ECO:0000313" key="20">
    <source>
        <dbReference type="Proteomes" id="UP000657918"/>
    </source>
</evidence>
<comment type="catalytic activity">
    <reaction evidence="14">
        <text>L-seryl-[protein] + ATP = O-phospho-L-seryl-[protein] + ADP + H(+)</text>
        <dbReference type="Rhea" id="RHEA:17989"/>
        <dbReference type="Rhea" id="RHEA-COMP:9863"/>
        <dbReference type="Rhea" id="RHEA-COMP:11604"/>
        <dbReference type="ChEBI" id="CHEBI:15378"/>
        <dbReference type="ChEBI" id="CHEBI:29999"/>
        <dbReference type="ChEBI" id="CHEBI:30616"/>
        <dbReference type="ChEBI" id="CHEBI:83421"/>
        <dbReference type="ChEBI" id="CHEBI:456216"/>
        <dbReference type="EC" id="2.7.11.1"/>
    </reaction>
</comment>
<organism evidence="19 20">
    <name type="scientific">Salix dunnii</name>
    <dbReference type="NCBI Taxonomy" id="1413687"/>
    <lineage>
        <taxon>Eukaryota</taxon>
        <taxon>Viridiplantae</taxon>
        <taxon>Streptophyta</taxon>
        <taxon>Embryophyta</taxon>
        <taxon>Tracheophyta</taxon>
        <taxon>Spermatophyta</taxon>
        <taxon>Magnoliopsida</taxon>
        <taxon>eudicotyledons</taxon>
        <taxon>Gunneridae</taxon>
        <taxon>Pentapetalae</taxon>
        <taxon>rosids</taxon>
        <taxon>fabids</taxon>
        <taxon>Malpighiales</taxon>
        <taxon>Salicaceae</taxon>
        <taxon>Saliceae</taxon>
        <taxon>Salix</taxon>
    </lineage>
</organism>
<feature type="domain" description="EF-hand" evidence="18">
    <location>
        <begin position="502"/>
        <end position="537"/>
    </location>
</feature>
<feature type="region of interest" description="Disordered" evidence="16">
    <location>
        <begin position="1"/>
        <end position="73"/>
    </location>
</feature>
<dbReference type="AlphaFoldDB" id="A0A835N2J0"/>